<feature type="transmembrane region" description="Helical" evidence="4">
    <location>
        <begin position="36"/>
        <end position="54"/>
    </location>
</feature>
<dbReference type="Gene3D" id="3.40.50.1820">
    <property type="entry name" value="alpha/beta hydrolase"/>
    <property type="match status" value="1"/>
</dbReference>
<evidence type="ECO:0000256" key="2">
    <source>
        <dbReference type="ARBA" id="ARBA00022801"/>
    </source>
</evidence>
<evidence type="ECO:0000256" key="4">
    <source>
        <dbReference type="SAM" id="Phobius"/>
    </source>
</evidence>
<evidence type="ECO:0000313" key="5">
    <source>
        <dbReference type="EMBL" id="MCD1655079.1"/>
    </source>
</evidence>
<keyword evidence="6" id="KW-1185">Reference proteome</keyword>
<dbReference type="Proteomes" id="UP001198163">
    <property type="component" value="Unassembled WGS sequence"/>
</dbReference>
<proteinExistence type="predicted"/>
<accession>A0AAE3JLS6</accession>
<evidence type="ECO:0000256" key="1">
    <source>
        <dbReference type="ARBA" id="ARBA00022729"/>
    </source>
</evidence>
<dbReference type="InterPro" id="IPR029058">
    <property type="entry name" value="AB_hydrolase_fold"/>
</dbReference>
<reference evidence="5" key="1">
    <citation type="submission" date="2021-08" db="EMBL/GenBank/DDBJ databases">
        <title>Comparative analyses of Brucepasteria parasyntrophica and Teretinema zuelzerae.</title>
        <authorList>
            <person name="Song Y."/>
            <person name="Brune A."/>
        </authorList>
    </citation>
    <scope>NUCLEOTIDE SEQUENCE</scope>
    <source>
        <strain evidence="5">DSM 1903</strain>
    </source>
</reference>
<gene>
    <name evidence="5" type="ORF">K7J14_10250</name>
</gene>
<keyword evidence="4" id="KW-0472">Membrane</keyword>
<keyword evidence="4" id="KW-0812">Transmembrane</keyword>
<dbReference type="InterPro" id="IPR050955">
    <property type="entry name" value="Plant_Biomass_Hydrol_Est"/>
</dbReference>
<dbReference type="SUPFAM" id="SSF53474">
    <property type="entry name" value="alpha/beta-Hydrolases"/>
    <property type="match status" value="1"/>
</dbReference>
<evidence type="ECO:0000313" key="6">
    <source>
        <dbReference type="Proteomes" id="UP001198163"/>
    </source>
</evidence>
<sequence>MEETQDRGRTSLPLRDSTGGAPAGGFKSRGAIVFRFRVAAAVLVAIAAFGFLLLRMPAPYSSECDLSYWPSAKLVSGEWTWARTPSGIDYNLYIPSGVDIEDPGAELPLIVVLHGSTGKAISKDRYGRLFTRADAQAAFGPKGAAVIAPQSRIEYYTDPDSYARFIYNILIAYPCISRNRIALWGHSQGAAFSLELGAAHPGLFRAIAPGSSYYSASPAELFRLARLKVWYATARNDSGIWEQGHLTGRILAAICPDSRYLEYPTRGHFYIENADAYPPGDPGAEETFISWLVRALED</sequence>
<keyword evidence="4" id="KW-1133">Transmembrane helix</keyword>
<keyword evidence="1" id="KW-0732">Signal</keyword>
<keyword evidence="2" id="KW-0378">Hydrolase</keyword>
<dbReference type="PANTHER" id="PTHR43037">
    <property type="entry name" value="UNNAMED PRODUCT-RELATED"/>
    <property type="match status" value="1"/>
</dbReference>
<comment type="caution">
    <text evidence="5">The sequence shown here is derived from an EMBL/GenBank/DDBJ whole genome shotgun (WGS) entry which is preliminary data.</text>
</comment>
<protein>
    <submittedName>
        <fullName evidence="5">Uncharacterized protein</fullName>
    </submittedName>
</protein>
<dbReference type="RefSeq" id="WP_230755862.1">
    <property type="nucleotide sequence ID" value="NZ_JAINWA010000003.1"/>
</dbReference>
<name>A0AAE3JLS6_9SPIR</name>
<evidence type="ECO:0000256" key="3">
    <source>
        <dbReference type="SAM" id="MobiDB-lite"/>
    </source>
</evidence>
<dbReference type="EMBL" id="JAINWA010000003">
    <property type="protein sequence ID" value="MCD1655079.1"/>
    <property type="molecule type" value="Genomic_DNA"/>
</dbReference>
<dbReference type="GO" id="GO:0016787">
    <property type="term" value="F:hydrolase activity"/>
    <property type="evidence" value="ECO:0007669"/>
    <property type="project" value="UniProtKB-KW"/>
</dbReference>
<feature type="region of interest" description="Disordered" evidence="3">
    <location>
        <begin position="1"/>
        <end position="22"/>
    </location>
</feature>
<dbReference type="PANTHER" id="PTHR43037:SF5">
    <property type="entry name" value="FERULOYL ESTERASE"/>
    <property type="match status" value="1"/>
</dbReference>
<dbReference type="AlphaFoldDB" id="A0AAE3JLS6"/>
<organism evidence="5 6">
    <name type="scientific">Teretinema zuelzerae</name>
    <dbReference type="NCBI Taxonomy" id="156"/>
    <lineage>
        <taxon>Bacteria</taxon>
        <taxon>Pseudomonadati</taxon>
        <taxon>Spirochaetota</taxon>
        <taxon>Spirochaetia</taxon>
        <taxon>Spirochaetales</taxon>
        <taxon>Treponemataceae</taxon>
        <taxon>Teretinema</taxon>
    </lineage>
</organism>